<organism evidence="1 2">
    <name type="scientific">Haematococcus lacustris</name>
    <name type="common">Green alga</name>
    <name type="synonym">Haematococcus pluvialis</name>
    <dbReference type="NCBI Taxonomy" id="44745"/>
    <lineage>
        <taxon>Eukaryota</taxon>
        <taxon>Viridiplantae</taxon>
        <taxon>Chlorophyta</taxon>
        <taxon>core chlorophytes</taxon>
        <taxon>Chlorophyceae</taxon>
        <taxon>CS clade</taxon>
        <taxon>Chlamydomonadales</taxon>
        <taxon>Haematococcaceae</taxon>
        <taxon>Haematococcus</taxon>
    </lineage>
</organism>
<proteinExistence type="predicted"/>
<keyword evidence="2" id="KW-1185">Reference proteome</keyword>
<name>A0A699Z091_HAELA</name>
<protein>
    <submittedName>
        <fullName evidence="1">Uncharacterized protein</fullName>
    </submittedName>
</protein>
<evidence type="ECO:0000313" key="1">
    <source>
        <dbReference type="EMBL" id="GFH13028.1"/>
    </source>
</evidence>
<dbReference type="Proteomes" id="UP000485058">
    <property type="component" value="Unassembled WGS sequence"/>
</dbReference>
<accession>A0A699Z091</accession>
<dbReference type="EMBL" id="BLLF01000567">
    <property type="protein sequence ID" value="GFH13028.1"/>
    <property type="molecule type" value="Genomic_DNA"/>
</dbReference>
<feature type="non-terminal residue" evidence="1">
    <location>
        <position position="1"/>
    </location>
</feature>
<comment type="caution">
    <text evidence="1">The sequence shown here is derived from an EMBL/GenBank/DDBJ whole genome shotgun (WGS) entry which is preliminary data.</text>
</comment>
<gene>
    <name evidence="1" type="ORF">HaLaN_08828</name>
</gene>
<sequence>MGTFPAAMNVQLGRQMMDCQFSAAPCVTGIAIGVIRCGQLHVTPDVSQSQTVVSYTGKLRPWLSVSDARHAAWRGCERTRIRVWQRCIAVMVGGTVHEEPTELG</sequence>
<reference evidence="1 2" key="1">
    <citation type="submission" date="2020-02" db="EMBL/GenBank/DDBJ databases">
        <title>Draft genome sequence of Haematococcus lacustris strain NIES-144.</title>
        <authorList>
            <person name="Morimoto D."/>
            <person name="Nakagawa S."/>
            <person name="Yoshida T."/>
            <person name="Sawayama S."/>
        </authorList>
    </citation>
    <scope>NUCLEOTIDE SEQUENCE [LARGE SCALE GENOMIC DNA]</scope>
    <source>
        <strain evidence="1 2">NIES-144</strain>
    </source>
</reference>
<evidence type="ECO:0000313" key="2">
    <source>
        <dbReference type="Proteomes" id="UP000485058"/>
    </source>
</evidence>
<dbReference type="AlphaFoldDB" id="A0A699Z091"/>